<evidence type="ECO:0000256" key="2">
    <source>
        <dbReference type="ARBA" id="ARBA00022692"/>
    </source>
</evidence>
<dbReference type="OrthoDB" id="10305451at2759"/>
<feature type="compositionally biased region" description="Low complexity" evidence="6">
    <location>
        <begin position="14"/>
        <end position="23"/>
    </location>
</feature>
<feature type="transmembrane region" description="Helical" evidence="7">
    <location>
        <begin position="560"/>
        <end position="581"/>
    </location>
</feature>
<sequence>MATSPFKERRPKPLRLSSSSPVRGETADTFACQRDCLLPTGRKTHREYLRKNTKVAIRATAGYFLLSLLVFIPTLAERFPYSSLIAVDYIIIVTFGVEELEFGFVSEGAVLSSFAQLFGSLLGALGAILTQTNSALTLFTIFLGTALFTSLRGDNRLDMITSTGELNFVFNLLGSRTGGTRAIWLVFCNTMLAALVAHGASILVSILCFPRLAKDELRVCIKESLLELGASLSAISSVLVEPYIEEHIDFGDSGWKNGIQHNPSFLLSCVNGKRLEFSRQQISRAKKMSQYLPYEPNLFWLLRCEPQEEWNLVISKLEDLLDEVGALHSVLHNERRRYFGDLLEHWPSIVMDLKYSFAQVASECYRIGDFLYRLKPSSSFEIRQKEMTVNNSVDGKRIQVIRERAKIEYLQFLKGYSDTFSFPSTLEMGPFMFVLVMADSIRKKVDILNENAQILYEQRKLRSFFRGSRNFLGWARILTFPFERWTFVLKSIPLDFDSFLQLWDSAEFRFCLKKWIGEMLILVLVYYGWLPRFLSRWNGLLIWMAFVLYIQPTLEGTLVGALANLLGVFFGALIGGLLMSFPLIAMSALLLDIYLMISTFVAVYFINSTYSLTILNTIITQYVVVLGQYNPLEYEAHWYVPIGRCIMMSIGTLAAVFENEYLWPSSIILQVRCSLASCLREMSSIHSQLLNVAFRTSLEGERKRKTSTCHRPNKGYQTIPQDEENRYEEEVSPSEKILMDTKRIGQQLEQVQFWLDIVSGGFGGEIYGVPSTLRTMLAAEKMLRQRLVAFASLLSFDPEFIDLYWRSVHERFFKLSSREAQLLREARHSLVHVIVSCILADATSITPTQDTVADKDKHRDAWTSLGISRNLENKLKQEPFTELHLEPKHVDFVRQVSKRIMLRSSPVTTPVSAPSMRRHTLNRSVSYSTKSGGLAIQSVLPEWVKKAKGSEASSMFTVAEDNALSYNAPFVTNSSELVAASPNGTSEEEDEMEDELTFTKQMGMVWEASSSEMIGKADFMHSSELSKRGETSSPSYLQSRWNVLNIFRKYFRTDWKAFKGVGEAVIKTVQSLPLVSVLGTTSAAAFEEEPVIVTNLERQIDLFREAQGRFFLKHIELEVDFYRKLVLQSFEKASHAVSSDDRVLYNLYEIYSGPSFTEKHIFFLSIMFIASYTADGLKEVAKELLASLEQELLHLKKQVDDMAASA</sequence>
<protein>
    <recommendedName>
        <fullName evidence="8">Integral membrane bound transporter domain-containing protein</fullName>
    </recommendedName>
</protein>
<gene>
    <name evidence="9" type="ORF">Gasu_09600</name>
</gene>
<feature type="transmembrane region" description="Helical" evidence="7">
    <location>
        <begin position="135"/>
        <end position="151"/>
    </location>
</feature>
<keyword evidence="10" id="KW-1185">Reference proteome</keyword>
<keyword evidence="2 7" id="KW-0812">Transmembrane</keyword>
<dbReference type="GeneID" id="17090504"/>
<keyword evidence="5" id="KW-0175">Coiled coil</keyword>
<dbReference type="Proteomes" id="UP000030680">
    <property type="component" value="Unassembled WGS sequence"/>
</dbReference>
<accession>M2W7U6</accession>
<feature type="transmembrane region" description="Helical" evidence="7">
    <location>
        <begin position="537"/>
        <end position="554"/>
    </location>
</feature>
<evidence type="ECO:0000256" key="6">
    <source>
        <dbReference type="SAM" id="MobiDB-lite"/>
    </source>
</evidence>
<evidence type="ECO:0000256" key="5">
    <source>
        <dbReference type="SAM" id="Coils"/>
    </source>
</evidence>
<feature type="coiled-coil region" evidence="5">
    <location>
        <begin position="1178"/>
        <end position="1205"/>
    </location>
</feature>
<keyword evidence="4 7" id="KW-0472">Membrane</keyword>
<dbReference type="AlphaFoldDB" id="M2W7U6"/>
<evidence type="ECO:0000256" key="1">
    <source>
        <dbReference type="ARBA" id="ARBA00004141"/>
    </source>
</evidence>
<comment type="subcellular location">
    <subcellularLocation>
        <location evidence="1">Membrane</location>
        <topology evidence="1">Multi-pass membrane protein</topology>
    </subcellularLocation>
</comment>
<name>M2W7U6_GALSU</name>
<dbReference type="PANTHER" id="PTHR47804">
    <property type="entry name" value="60S RIBOSOMAL PROTEIN L19"/>
    <property type="match status" value="1"/>
</dbReference>
<organism evidence="9 10">
    <name type="scientific">Galdieria sulphuraria</name>
    <name type="common">Red alga</name>
    <dbReference type="NCBI Taxonomy" id="130081"/>
    <lineage>
        <taxon>Eukaryota</taxon>
        <taxon>Rhodophyta</taxon>
        <taxon>Bangiophyceae</taxon>
        <taxon>Galdieriales</taxon>
        <taxon>Galdieriaceae</taxon>
        <taxon>Galdieria</taxon>
    </lineage>
</organism>
<dbReference type="KEGG" id="gsl:Gasu_09600"/>
<keyword evidence="3 7" id="KW-1133">Transmembrane helix</keyword>
<dbReference type="Pfam" id="PF13515">
    <property type="entry name" value="FUSC_2"/>
    <property type="match status" value="1"/>
</dbReference>
<dbReference type="eggNOG" id="ENOG502S8VB">
    <property type="taxonomic scope" value="Eukaryota"/>
</dbReference>
<evidence type="ECO:0000313" key="9">
    <source>
        <dbReference type="EMBL" id="EME31891.1"/>
    </source>
</evidence>
<proteinExistence type="predicted"/>
<dbReference type="InterPro" id="IPR049453">
    <property type="entry name" value="Memb_transporter_dom"/>
</dbReference>
<dbReference type="PANTHER" id="PTHR47804:SF3">
    <property type="entry name" value="PROTEIN BRE4"/>
    <property type="match status" value="1"/>
</dbReference>
<dbReference type="Gramene" id="EME31891">
    <property type="protein sequence ID" value="EME31891"/>
    <property type="gene ID" value="Gasu_09600"/>
</dbReference>
<dbReference type="InterPro" id="IPR052430">
    <property type="entry name" value="IVT-Associated"/>
</dbReference>
<dbReference type="RefSeq" id="XP_005708411.1">
    <property type="nucleotide sequence ID" value="XM_005708354.1"/>
</dbReference>
<dbReference type="EMBL" id="KB454489">
    <property type="protein sequence ID" value="EME31891.1"/>
    <property type="molecule type" value="Genomic_DNA"/>
</dbReference>
<feature type="domain" description="Integral membrane bound transporter" evidence="8">
    <location>
        <begin position="529"/>
        <end position="656"/>
    </location>
</feature>
<evidence type="ECO:0000313" key="10">
    <source>
        <dbReference type="Proteomes" id="UP000030680"/>
    </source>
</evidence>
<evidence type="ECO:0000259" key="8">
    <source>
        <dbReference type="Pfam" id="PF13515"/>
    </source>
</evidence>
<evidence type="ECO:0000256" key="7">
    <source>
        <dbReference type="SAM" id="Phobius"/>
    </source>
</evidence>
<feature type="transmembrane region" description="Helical" evidence="7">
    <location>
        <begin position="182"/>
        <end position="207"/>
    </location>
</feature>
<reference evidence="10" key="1">
    <citation type="journal article" date="2013" name="Science">
        <title>Gene transfer from bacteria and archaea facilitated evolution of an extremophilic eukaryote.</title>
        <authorList>
            <person name="Schonknecht G."/>
            <person name="Chen W.H."/>
            <person name="Ternes C.M."/>
            <person name="Barbier G.G."/>
            <person name="Shrestha R.P."/>
            <person name="Stanke M."/>
            <person name="Brautigam A."/>
            <person name="Baker B.J."/>
            <person name="Banfield J.F."/>
            <person name="Garavito R.M."/>
            <person name="Carr K."/>
            <person name="Wilkerson C."/>
            <person name="Rensing S.A."/>
            <person name="Gagneul D."/>
            <person name="Dickenson N.E."/>
            <person name="Oesterhelt C."/>
            <person name="Lercher M.J."/>
            <person name="Weber A.P."/>
        </authorList>
    </citation>
    <scope>NUCLEOTIDE SEQUENCE [LARGE SCALE GENOMIC DNA]</scope>
    <source>
        <strain evidence="10">074W</strain>
    </source>
</reference>
<feature type="transmembrane region" description="Helical" evidence="7">
    <location>
        <begin position="55"/>
        <end position="73"/>
    </location>
</feature>
<feature type="region of interest" description="Disordered" evidence="6">
    <location>
        <begin position="1"/>
        <end position="26"/>
    </location>
</feature>
<evidence type="ECO:0000256" key="4">
    <source>
        <dbReference type="ARBA" id="ARBA00023136"/>
    </source>
</evidence>
<evidence type="ECO:0000256" key="3">
    <source>
        <dbReference type="ARBA" id="ARBA00022989"/>
    </source>
</evidence>
<feature type="transmembrane region" description="Helical" evidence="7">
    <location>
        <begin position="515"/>
        <end position="530"/>
    </location>
</feature>
<dbReference type="GO" id="GO:0016020">
    <property type="term" value="C:membrane"/>
    <property type="evidence" value="ECO:0007669"/>
    <property type="project" value="UniProtKB-SubCell"/>
</dbReference>